<proteinExistence type="predicted"/>
<reference evidence="1 8" key="2">
    <citation type="submission" date="2020-02" db="EMBL/GenBank/DDBJ databases">
        <authorList>
            <consortium name="PulseNet: The National Subtyping Network for Foodborne Disease Surveillance"/>
            <person name="Tarr C.L."/>
            <person name="Trees E."/>
            <person name="Katz L.S."/>
            <person name="Carleton-Romer H.A."/>
            <person name="Stroika S."/>
            <person name="Kucerova Z."/>
            <person name="Roache K.F."/>
            <person name="Sabol A.L."/>
            <person name="Besser J."/>
            <person name="Gerner-Smidt P."/>
        </authorList>
    </citation>
    <scope>NUCLEOTIDE SEQUENCE [LARGE SCALE GENOMIC DNA]</scope>
    <source>
        <strain evidence="1 8">2014C-3796</strain>
    </source>
</reference>
<dbReference type="AlphaFoldDB" id="A0A0F3SGF5"/>
<dbReference type="Proteomes" id="UP000254718">
    <property type="component" value="Unassembled WGS sequence"/>
</dbReference>
<evidence type="ECO:0000313" key="6">
    <source>
        <dbReference type="Proteomes" id="UP000254718"/>
    </source>
</evidence>
<sequence length="129" mass="14595">MLMDKTGQQPGRRQFLEQRARLQASLNVSRVNDTATRFNRLDDACKKVIFILANDASRYIAGMPKLTAKQLGCTYENLTEKEQTCLLMGIKRLSEFAASMPWEFEDYAAPRAEIQAIRDKPPAPDNAVN</sequence>
<dbReference type="EMBL" id="UGEB01000001">
    <property type="protein sequence ID" value="STK46624.1"/>
    <property type="molecule type" value="Genomic_DNA"/>
</dbReference>
<evidence type="ECO:0000313" key="4">
    <source>
        <dbReference type="EMBL" id="STM23236.1"/>
    </source>
</evidence>
<evidence type="ECO:0000313" key="7">
    <source>
        <dbReference type="Proteomes" id="UP000255543"/>
    </source>
</evidence>
<gene>
    <name evidence="1" type="ORF">BG944_003350</name>
    <name evidence="2" type="ORF">NCTC8009_05430</name>
    <name evidence="3" type="ORF">NCTC8179_00387</name>
    <name evidence="4" type="ORF">NCTC8333_02153</name>
</gene>
<dbReference type="Proteomes" id="UP000521994">
    <property type="component" value="Unassembled WGS sequence"/>
</dbReference>
<name>A0A0F3SGF5_ECOLX</name>
<dbReference type="EMBL" id="UGFE01000002">
    <property type="protein sequence ID" value="STM23236.1"/>
    <property type="molecule type" value="Genomic_DNA"/>
</dbReference>
<reference evidence="5 6" key="1">
    <citation type="submission" date="2018-06" db="EMBL/GenBank/DDBJ databases">
        <authorList>
            <consortium name="Pathogen Informatics"/>
            <person name="Doyle S."/>
        </authorList>
    </citation>
    <scope>NUCLEOTIDE SEQUENCE [LARGE SCALE GENOMIC DNA]</scope>
    <source>
        <strain evidence="2 5">NCTC8009</strain>
        <strain evidence="3 7">NCTC8179</strain>
        <strain evidence="4 6">NCTC8333</strain>
    </source>
</reference>
<evidence type="ECO:0000313" key="3">
    <source>
        <dbReference type="EMBL" id="STK46624.1"/>
    </source>
</evidence>
<protein>
    <submittedName>
        <fullName evidence="1">Uncharacterized protein</fullName>
    </submittedName>
</protein>
<dbReference type="Proteomes" id="UP000250991">
    <property type="component" value="Unassembled WGS sequence"/>
</dbReference>
<evidence type="ECO:0000313" key="5">
    <source>
        <dbReference type="Proteomes" id="UP000250991"/>
    </source>
</evidence>
<dbReference type="EMBL" id="AASXRC010000017">
    <property type="protein sequence ID" value="EFI0214149.1"/>
    <property type="molecule type" value="Genomic_DNA"/>
</dbReference>
<evidence type="ECO:0000313" key="8">
    <source>
        <dbReference type="Proteomes" id="UP000521994"/>
    </source>
</evidence>
<organism evidence="1 8">
    <name type="scientific">Escherichia coli</name>
    <dbReference type="NCBI Taxonomy" id="562"/>
    <lineage>
        <taxon>Bacteria</taxon>
        <taxon>Pseudomonadati</taxon>
        <taxon>Pseudomonadota</taxon>
        <taxon>Gammaproteobacteria</taxon>
        <taxon>Enterobacterales</taxon>
        <taxon>Enterobacteriaceae</taxon>
        <taxon>Escherichia</taxon>
    </lineage>
</organism>
<dbReference type="EMBL" id="UARW01000010">
    <property type="protein sequence ID" value="SQD04887.1"/>
    <property type="molecule type" value="Genomic_DNA"/>
</dbReference>
<evidence type="ECO:0000313" key="1">
    <source>
        <dbReference type="EMBL" id="EFI0214149.1"/>
    </source>
</evidence>
<accession>A0A0F3SGF5</accession>
<evidence type="ECO:0000313" key="2">
    <source>
        <dbReference type="EMBL" id="SQD04887.1"/>
    </source>
</evidence>
<dbReference type="Proteomes" id="UP000255543">
    <property type="component" value="Unassembled WGS sequence"/>
</dbReference>